<name>A0A0C7LBL7_PARSO</name>
<dbReference type="InterPro" id="IPR050695">
    <property type="entry name" value="N-acetylmuramoyl_amidase_3"/>
</dbReference>
<dbReference type="EMBL" id="CEKZ01000027">
    <property type="protein sequence ID" value="CEP41862.1"/>
    <property type="molecule type" value="Genomic_DNA"/>
</dbReference>
<keyword evidence="2" id="KW-0378">Hydrolase</keyword>
<dbReference type="CDD" id="cd02696">
    <property type="entry name" value="MurNAc-LAA"/>
    <property type="match status" value="1"/>
</dbReference>
<dbReference type="AlphaFoldDB" id="A0A0C7LBL7"/>
<dbReference type="SUPFAM" id="SSF53187">
    <property type="entry name" value="Zn-dependent exopeptidases"/>
    <property type="match status" value="1"/>
</dbReference>
<evidence type="ECO:0000259" key="1">
    <source>
        <dbReference type="SMART" id="SM00646"/>
    </source>
</evidence>
<dbReference type="OrthoDB" id="5344211at2"/>
<evidence type="ECO:0000313" key="2">
    <source>
        <dbReference type="EMBL" id="CEP41862.1"/>
    </source>
</evidence>
<dbReference type="InterPro" id="IPR002508">
    <property type="entry name" value="MurNAc-LAA_cat"/>
</dbReference>
<dbReference type="Proteomes" id="UP000049127">
    <property type="component" value="Unassembled WGS sequence"/>
</dbReference>
<reference evidence="2 3" key="1">
    <citation type="submission" date="2015-01" db="EMBL/GenBank/DDBJ databases">
        <authorList>
            <person name="Aslett A.Martin."/>
            <person name="De Silva Nishadi"/>
        </authorList>
    </citation>
    <scope>NUCLEOTIDE SEQUENCE [LARGE SCALE GENOMIC DNA]</scope>
    <source>
        <strain evidence="2 3">R28058</strain>
    </source>
</reference>
<dbReference type="RefSeq" id="WP_055343285.1">
    <property type="nucleotide sequence ID" value="NZ_CEKZ01000027.1"/>
</dbReference>
<dbReference type="SMART" id="SM00646">
    <property type="entry name" value="Ami_3"/>
    <property type="match status" value="1"/>
</dbReference>
<organism evidence="2 3">
    <name type="scientific">Paraclostridium sordellii</name>
    <name type="common">Clostridium sordellii</name>
    <dbReference type="NCBI Taxonomy" id="1505"/>
    <lineage>
        <taxon>Bacteria</taxon>
        <taxon>Bacillati</taxon>
        <taxon>Bacillota</taxon>
        <taxon>Clostridia</taxon>
        <taxon>Peptostreptococcales</taxon>
        <taxon>Peptostreptococcaceae</taxon>
        <taxon>Paraclostridium</taxon>
    </lineage>
</organism>
<dbReference type="Gene3D" id="3.40.630.40">
    <property type="entry name" value="Zn-dependent exopeptidases"/>
    <property type="match status" value="1"/>
</dbReference>
<dbReference type="GO" id="GO:0030288">
    <property type="term" value="C:outer membrane-bounded periplasmic space"/>
    <property type="evidence" value="ECO:0007669"/>
    <property type="project" value="TreeGrafter"/>
</dbReference>
<evidence type="ECO:0000313" key="3">
    <source>
        <dbReference type="Proteomes" id="UP000049127"/>
    </source>
</evidence>
<dbReference type="GO" id="GO:0009253">
    <property type="term" value="P:peptidoglycan catabolic process"/>
    <property type="evidence" value="ECO:0007669"/>
    <property type="project" value="InterPro"/>
</dbReference>
<accession>A0A0C7LBL7</accession>
<dbReference type="PANTHER" id="PTHR30404:SF8">
    <property type="entry name" value="AUTOLYSIN PH-RELATED"/>
    <property type="match status" value="1"/>
</dbReference>
<proteinExistence type="predicted"/>
<dbReference type="PANTHER" id="PTHR30404">
    <property type="entry name" value="N-ACETYLMURAMOYL-L-ALANINE AMIDASE"/>
    <property type="match status" value="1"/>
</dbReference>
<gene>
    <name evidence="2" type="primary">lytC_6</name>
    <name evidence="2" type="ORF">R28058_32911</name>
</gene>
<feature type="domain" description="MurNAc-LAA" evidence="1">
    <location>
        <begin position="66"/>
        <end position="171"/>
    </location>
</feature>
<dbReference type="GO" id="GO:0008745">
    <property type="term" value="F:N-acetylmuramoyl-L-alanine amidase activity"/>
    <property type="evidence" value="ECO:0007669"/>
    <property type="project" value="UniProtKB-EC"/>
</dbReference>
<protein>
    <submittedName>
        <fullName evidence="2">N-acetylmuramoyl-L-alanine amidase</fullName>
        <ecNumber evidence="2">3.5.1.28</ecNumber>
    </submittedName>
</protein>
<dbReference type="Pfam" id="PF01520">
    <property type="entry name" value="Amidase_3"/>
    <property type="match status" value="1"/>
</dbReference>
<sequence>MKIGIDKGHCIVGVDTGAQGCGKKEELLTREVGNLVCELLKSKGHEVVDCTIDRASSNLESLSLRVNKANDSDCDVFLSIHFNASDGDGHGTEVYVYDTKDITNKIGTKICLDFEKLGYRNRGVKVNKELYVIKHTCMPAMLVECCFIDNKYDMENYNPMVFAEAIVNGLV</sequence>
<dbReference type="EC" id="3.5.1.28" evidence="2"/>